<gene>
    <name evidence="3" type="ORF">I308_100071</name>
</gene>
<reference evidence="4" key="1">
    <citation type="submission" date="2015-01" db="EMBL/GenBank/DDBJ databases">
        <title>The Genome Sequence of Cryptococcus gattii MMRL2647.</title>
        <authorList>
            <consortium name="The Broad Institute Genomics Platform"/>
            <person name="Cuomo C."/>
            <person name="Litvintseva A."/>
            <person name="Chen Y."/>
            <person name="Heitman J."/>
            <person name="Sun S."/>
            <person name="Springer D."/>
            <person name="Dromer F."/>
            <person name="Young S."/>
            <person name="Zeng Q."/>
            <person name="Gargeya S."/>
            <person name="Abouelleil A."/>
            <person name="Alvarado L."/>
            <person name="Chapman S.B."/>
            <person name="Gainer-Dewar J."/>
            <person name="Goldberg J."/>
            <person name="Griggs A."/>
            <person name="Gujja S."/>
            <person name="Hansen M."/>
            <person name="Howarth C."/>
            <person name="Imamovic A."/>
            <person name="Larimer J."/>
            <person name="Murphy C."/>
            <person name="Naylor J."/>
            <person name="Pearson M."/>
            <person name="Priest M."/>
            <person name="Roberts A."/>
            <person name="Saif S."/>
            <person name="Shea T."/>
            <person name="Sykes S."/>
            <person name="Wortman J."/>
            <person name="Nusbaum C."/>
            <person name="Birren B."/>
        </authorList>
    </citation>
    <scope>NUCLEOTIDE SEQUENCE [LARGE SCALE GENOMIC DNA]</scope>
    <source>
        <strain evidence="4">IND107</strain>
    </source>
</reference>
<protein>
    <submittedName>
        <fullName evidence="3">Uncharacterized protein</fullName>
    </submittedName>
</protein>
<dbReference type="EMBL" id="ATAM02000001">
    <property type="protein sequence ID" value="KAL0255274.1"/>
    <property type="molecule type" value="Genomic_DNA"/>
</dbReference>
<feature type="region of interest" description="Disordered" evidence="1">
    <location>
        <begin position="43"/>
        <end position="68"/>
    </location>
</feature>
<dbReference type="RefSeq" id="XP_066616551.1">
    <property type="nucleotide sequence ID" value="XM_066754650.1"/>
</dbReference>
<reference evidence="3 4" key="2">
    <citation type="submission" date="2024-01" db="EMBL/GenBank/DDBJ databases">
        <title>Comparative genomics of Cryptococcus and Kwoniella reveals pathogenesis evolution and contrasting modes of karyotype evolution via chromosome fusion or intercentromeric recombination.</title>
        <authorList>
            <person name="Coelho M.A."/>
            <person name="David-Palma M."/>
            <person name="Shea T."/>
            <person name="Bowers K."/>
            <person name="Mcginley-Smith S."/>
            <person name="Mohammad A.W."/>
            <person name="Gnirke A."/>
            <person name="Yurkov A.M."/>
            <person name="Nowrousian M."/>
            <person name="Sun S."/>
            <person name="Cuomo C.A."/>
            <person name="Heitman J."/>
        </authorList>
    </citation>
    <scope>NUCLEOTIDE SEQUENCE [LARGE SCALE GENOMIC DNA]</scope>
    <source>
        <strain evidence="3 4">IND107</strain>
    </source>
</reference>
<keyword evidence="4" id="KW-1185">Reference proteome</keyword>
<dbReference type="Proteomes" id="UP000054399">
    <property type="component" value="Unassembled WGS sequence"/>
</dbReference>
<sequence length="170" mass="18359">MALVVASLIFAITLSALPSTEPPDEEECKQHFKYLLKKQGEKKKLSSMNDDMGDRAPRETGMGKGEVVAGKPHRFTDVFAAYSFDPPHNQSTYTHGHASSHSFSPPFLPESSSSDSVSTFAATYVEVYKYRGSGLRRVSSVPSLSLSAICSPEGSVLGSPKLGIFVICSH</sequence>
<evidence type="ECO:0000256" key="1">
    <source>
        <dbReference type="SAM" id="MobiDB-lite"/>
    </source>
</evidence>
<name>A0ABR3C473_9TREE</name>
<feature type="chain" id="PRO_5045752261" evidence="2">
    <location>
        <begin position="17"/>
        <end position="170"/>
    </location>
</feature>
<comment type="caution">
    <text evidence="3">The sequence shown here is derived from an EMBL/GenBank/DDBJ whole genome shotgun (WGS) entry which is preliminary data.</text>
</comment>
<evidence type="ECO:0000256" key="2">
    <source>
        <dbReference type="SAM" id="SignalP"/>
    </source>
</evidence>
<feature type="signal peptide" evidence="2">
    <location>
        <begin position="1"/>
        <end position="16"/>
    </location>
</feature>
<accession>A0ABR3C473</accession>
<evidence type="ECO:0000313" key="4">
    <source>
        <dbReference type="Proteomes" id="UP000054399"/>
    </source>
</evidence>
<evidence type="ECO:0000313" key="3">
    <source>
        <dbReference type="EMBL" id="KAL0255274.1"/>
    </source>
</evidence>
<organism evidence="3 4">
    <name type="scientific">Cryptococcus tetragattii IND107</name>
    <dbReference type="NCBI Taxonomy" id="1296105"/>
    <lineage>
        <taxon>Eukaryota</taxon>
        <taxon>Fungi</taxon>
        <taxon>Dikarya</taxon>
        <taxon>Basidiomycota</taxon>
        <taxon>Agaricomycotina</taxon>
        <taxon>Tremellomycetes</taxon>
        <taxon>Tremellales</taxon>
        <taxon>Cryptococcaceae</taxon>
        <taxon>Cryptococcus</taxon>
        <taxon>Cryptococcus gattii species complex</taxon>
    </lineage>
</organism>
<keyword evidence="2" id="KW-0732">Signal</keyword>
<proteinExistence type="predicted"/>
<dbReference type="GeneID" id="91986929"/>